<keyword evidence="4" id="KW-1185">Reference proteome</keyword>
<feature type="compositionally biased region" description="Acidic residues" evidence="1">
    <location>
        <begin position="81"/>
        <end position="96"/>
    </location>
</feature>
<evidence type="ECO:0000256" key="1">
    <source>
        <dbReference type="SAM" id="MobiDB-lite"/>
    </source>
</evidence>
<evidence type="ECO:0000259" key="2">
    <source>
        <dbReference type="Pfam" id="PF17875"/>
    </source>
</evidence>
<feature type="region of interest" description="Disordered" evidence="1">
    <location>
        <begin position="317"/>
        <end position="437"/>
    </location>
</feature>
<feature type="region of interest" description="Disordered" evidence="1">
    <location>
        <begin position="75"/>
        <end position="100"/>
    </location>
</feature>
<organism evidence="3 4">
    <name type="scientific">Rhodotorula mucilaginosa</name>
    <name type="common">Yeast</name>
    <name type="synonym">Rhodotorula rubra</name>
    <dbReference type="NCBI Taxonomy" id="5537"/>
    <lineage>
        <taxon>Eukaryota</taxon>
        <taxon>Fungi</taxon>
        <taxon>Dikarya</taxon>
        <taxon>Basidiomycota</taxon>
        <taxon>Pucciniomycotina</taxon>
        <taxon>Microbotryomycetes</taxon>
        <taxon>Sporidiobolales</taxon>
        <taxon>Sporidiobolaceae</taxon>
        <taxon>Rhodotorula</taxon>
    </lineage>
</organism>
<dbReference type="OrthoDB" id="10250504at2759"/>
<dbReference type="InterPro" id="IPR041178">
    <property type="entry name" value="RPA43_OB"/>
</dbReference>
<reference evidence="3 4" key="1">
    <citation type="submission" date="2020-11" db="EMBL/GenBank/DDBJ databases">
        <title>Kefir isolates.</title>
        <authorList>
            <person name="Marcisauskas S."/>
            <person name="Kim Y."/>
            <person name="Blasche S."/>
        </authorList>
    </citation>
    <scope>NUCLEOTIDE SEQUENCE [LARGE SCALE GENOMIC DNA]</scope>
    <source>
        <strain evidence="3 4">KR</strain>
    </source>
</reference>
<dbReference type="AlphaFoldDB" id="A0A9P6W6W8"/>
<evidence type="ECO:0000313" key="4">
    <source>
        <dbReference type="Proteomes" id="UP000777482"/>
    </source>
</evidence>
<name>A0A9P6W6W8_RHOMI</name>
<feature type="region of interest" description="Disordered" evidence="1">
    <location>
        <begin position="208"/>
        <end position="244"/>
    </location>
</feature>
<dbReference type="Pfam" id="PF17875">
    <property type="entry name" value="RPA43_OB"/>
    <property type="match status" value="1"/>
</dbReference>
<comment type="caution">
    <text evidence="3">The sequence shown here is derived from an EMBL/GenBank/DDBJ whole genome shotgun (WGS) entry which is preliminary data.</text>
</comment>
<proteinExistence type="predicted"/>
<dbReference type="Gene3D" id="2.40.50.1060">
    <property type="match status" value="1"/>
</dbReference>
<protein>
    <recommendedName>
        <fullName evidence="2">RPA43 OB domain-containing protein</fullName>
    </recommendedName>
</protein>
<feature type="compositionally biased region" description="Acidic residues" evidence="1">
    <location>
        <begin position="232"/>
        <end position="244"/>
    </location>
</feature>
<dbReference type="Proteomes" id="UP000777482">
    <property type="component" value="Unassembled WGS sequence"/>
</dbReference>
<feature type="domain" description="RPA43 OB" evidence="2">
    <location>
        <begin position="131"/>
        <end position="288"/>
    </location>
</feature>
<feature type="compositionally biased region" description="Basic and acidic residues" evidence="1">
    <location>
        <begin position="419"/>
        <end position="429"/>
    </location>
</feature>
<accession>A0A9P6W6W8</accession>
<feature type="compositionally biased region" description="Acidic residues" evidence="1">
    <location>
        <begin position="330"/>
        <end position="363"/>
    </location>
</feature>
<evidence type="ECO:0000313" key="3">
    <source>
        <dbReference type="EMBL" id="KAG0664427.1"/>
    </source>
</evidence>
<dbReference type="EMBL" id="PUHQ01000014">
    <property type="protein sequence ID" value="KAG0664427.1"/>
    <property type="molecule type" value="Genomic_DNA"/>
</dbReference>
<sequence>MATHAAGAAAAAGSLRLEAVASSSSHSQQPDSEFIAFKASMRLPIAPVFASKGDNLFPGHDGGMDGRFRSSRVPFDSMYESGDESEEDQEEQEEGAGDAAKRTVWLKSLPMVDGSGFTLANVEWEGVGWRPRVGMKLVGTLTLASASHVSLLLHNLFNASIPVSHIPTDTWEWDPDFPVPPVVLERRNAALPHKQVVSDVVEKAKEAAKVDEEEEGGGADAATEELEKVAEEQEEAAKEEEEAEFAERGWWVHRKSREPLGGQDGRLEFTLVGLTTSNSLLSCTGSLLAEPFSASAIASLQSSLLTPLSASSTLLQSKLSTKGKKRARDDDEVEEVIGAGEDDDDDESDSDDSEEGLDADDDDRVGTGIPRGHGAQAIPRFNEDDDGSAASDSSRSPSPEPVPPPVKKSKKAKAAAIEKPAEAATTEKKSKSKKAKA</sequence>
<gene>
    <name evidence="3" type="ORF">C6P46_001472</name>
</gene>
<feature type="compositionally biased region" description="Low complexity" evidence="1">
    <location>
        <begin position="388"/>
        <end position="397"/>
    </location>
</feature>